<reference evidence="2" key="1">
    <citation type="submission" date="2021-01" db="EMBL/GenBank/DDBJ databases">
        <title>Whole genome shotgun sequence of Virgisporangium ochraceum NBRC 16418.</title>
        <authorList>
            <person name="Komaki H."/>
            <person name="Tamura T."/>
        </authorList>
    </citation>
    <scope>NUCLEOTIDE SEQUENCE</scope>
    <source>
        <strain evidence="2">NBRC 16418</strain>
    </source>
</reference>
<dbReference type="RefSeq" id="WP_203931869.1">
    <property type="nucleotide sequence ID" value="NZ_BOPH01000094.1"/>
</dbReference>
<evidence type="ECO:0000313" key="3">
    <source>
        <dbReference type="Proteomes" id="UP000635606"/>
    </source>
</evidence>
<name>A0A8J4A276_9ACTN</name>
<proteinExistence type="predicted"/>
<sequence length="160" mass="16709">MVAVLFVAVVAAAAAVVAVAGGAAPGAAGAGRVPSELLSDFEVSRAIGVSVEGVPVSRTRPRPGRSETAYHPLRGGERLLQASVLAGRAGRAALRAYRRRGRPLSHAGDRAYSGDDWVVGQRGDVVVVLRQHDPARWRVTGGLPWLLSTALNRAEPAEPH</sequence>
<evidence type="ECO:0000313" key="2">
    <source>
        <dbReference type="EMBL" id="GIJ72020.1"/>
    </source>
</evidence>
<feature type="chain" id="PRO_5039039848" evidence="1">
    <location>
        <begin position="21"/>
        <end position="160"/>
    </location>
</feature>
<accession>A0A8J4A276</accession>
<dbReference type="AlphaFoldDB" id="A0A8J4A276"/>
<dbReference type="EMBL" id="BOPH01000094">
    <property type="protein sequence ID" value="GIJ72020.1"/>
    <property type="molecule type" value="Genomic_DNA"/>
</dbReference>
<feature type="signal peptide" evidence="1">
    <location>
        <begin position="1"/>
        <end position="20"/>
    </location>
</feature>
<protein>
    <submittedName>
        <fullName evidence="2">Uncharacterized protein</fullName>
    </submittedName>
</protein>
<keyword evidence="1" id="KW-0732">Signal</keyword>
<gene>
    <name evidence="2" type="ORF">Voc01_069370</name>
</gene>
<keyword evidence="3" id="KW-1185">Reference proteome</keyword>
<organism evidence="2 3">
    <name type="scientific">Virgisporangium ochraceum</name>
    <dbReference type="NCBI Taxonomy" id="65505"/>
    <lineage>
        <taxon>Bacteria</taxon>
        <taxon>Bacillati</taxon>
        <taxon>Actinomycetota</taxon>
        <taxon>Actinomycetes</taxon>
        <taxon>Micromonosporales</taxon>
        <taxon>Micromonosporaceae</taxon>
        <taxon>Virgisporangium</taxon>
    </lineage>
</organism>
<dbReference type="Proteomes" id="UP000635606">
    <property type="component" value="Unassembled WGS sequence"/>
</dbReference>
<comment type="caution">
    <text evidence="2">The sequence shown here is derived from an EMBL/GenBank/DDBJ whole genome shotgun (WGS) entry which is preliminary data.</text>
</comment>
<evidence type="ECO:0000256" key="1">
    <source>
        <dbReference type="SAM" id="SignalP"/>
    </source>
</evidence>